<name>A0A5J4LEL1_9ACTN</name>
<feature type="chain" id="PRO_5039366010" description="Secreted protein" evidence="2">
    <location>
        <begin position="18"/>
        <end position="129"/>
    </location>
</feature>
<keyword evidence="2" id="KW-0732">Signal</keyword>
<evidence type="ECO:0008006" key="5">
    <source>
        <dbReference type="Google" id="ProtNLM"/>
    </source>
</evidence>
<evidence type="ECO:0000313" key="4">
    <source>
        <dbReference type="Proteomes" id="UP000325598"/>
    </source>
</evidence>
<reference evidence="3 4" key="1">
    <citation type="submission" date="2019-10" db="EMBL/GenBank/DDBJ databases">
        <title>Whole genome shotgun sequence of Streptomyces angustmyceticus NBRC 3934.</title>
        <authorList>
            <person name="Hosoyama A."/>
            <person name="Ichikawa N."/>
            <person name="Kimura A."/>
            <person name="Kitahashi Y."/>
            <person name="Komaki H."/>
            <person name="Uohara A."/>
        </authorList>
    </citation>
    <scope>NUCLEOTIDE SEQUENCE [LARGE SCALE GENOMIC DNA]</scope>
    <source>
        <strain evidence="3 4">NBRC 3934</strain>
    </source>
</reference>
<accession>A0A5J4LEL1</accession>
<dbReference type="EMBL" id="BLAG01000009">
    <property type="protein sequence ID" value="GES30944.1"/>
    <property type="molecule type" value="Genomic_DNA"/>
</dbReference>
<organism evidence="3 4">
    <name type="scientific">Streptomyces angustmyceticus</name>
    <dbReference type="NCBI Taxonomy" id="285578"/>
    <lineage>
        <taxon>Bacteria</taxon>
        <taxon>Bacillati</taxon>
        <taxon>Actinomycetota</taxon>
        <taxon>Actinomycetes</taxon>
        <taxon>Kitasatosporales</taxon>
        <taxon>Streptomycetaceae</taxon>
        <taxon>Streptomyces</taxon>
    </lineage>
</organism>
<gene>
    <name evidence="3" type="ORF">San01_34310</name>
</gene>
<sequence length="129" mass="13092">MAFFAVAFVATAFRAVAFFVTAFCAAAFVAAAGFCGVSFTAAFFPAEVLPTGVFFTEVCAVSCAAGRDAPDLRTARSGPDVTPGSDLPRLPGSGMRPDGCSPTAESRPALTLPAPHSSAPTGVLDTRPD</sequence>
<dbReference type="AlphaFoldDB" id="A0A5J4LEL1"/>
<proteinExistence type="predicted"/>
<evidence type="ECO:0000313" key="3">
    <source>
        <dbReference type="EMBL" id="GES30944.1"/>
    </source>
</evidence>
<dbReference type="Proteomes" id="UP000325598">
    <property type="component" value="Unassembled WGS sequence"/>
</dbReference>
<comment type="caution">
    <text evidence="3">The sequence shown here is derived from an EMBL/GenBank/DDBJ whole genome shotgun (WGS) entry which is preliminary data.</text>
</comment>
<protein>
    <recommendedName>
        <fullName evidence="5">Secreted protein</fullName>
    </recommendedName>
</protein>
<feature type="signal peptide" evidence="2">
    <location>
        <begin position="1"/>
        <end position="17"/>
    </location>
</feature>
<keyword evidence="4" id="KW-1185">Reference proteome</keyword>
<evidence type="ECO:0000256" key="2">
    <source>
        <dbReference type="SAM" id="SignalP"/>
    </source>
</evidence>
<evidence type="ECO:0000256" key="1">
    <source>
        <dbReference type="SAM" id="MobiDB-lite"/>
    </source>
</evidence>
<feature type="region of interest" description="Disordered" evidence="1">
    <location>
        <begin position="70"/>
        <end position="129"/>
    </location>
</feature>